<keyword evidence="3" id="KW-1185">Reference proteome</keyword>
<name>A0AA88GUY0_NAELO</name>
<dbReference type="PANTHER" id="PTHR12817">
    <property type="entry name" value="TRAFFICKING PROTEIN PARTICLE COMPLEX SUBUNIT 6B"/>
    <property type="match status" value="1"/>
</dbReference>
<dbReference type="PANTHER" id="PTHR12817:SF0">
    <property type="entry name" value="GEO08327P1"/>
    <property type="match status" value="1"/>
</dbReference>
<dbReference type="GO" id="GO:0005802">
    <property type="term" value="C:trans-Golgi network"/>
    <property type="evidence" value="ECO:0007669"/>
    <property type="project" value="TreeGrafter"/>
</dbReference>
<reference evidence="2 3" key="1">
    <citation type="journal article" date="2018" name="BMC Genomics">
        <title>The genome of Naegleria lovaniensis, the basis for a comparative approach to unravel pathogenicity factors of the human pathogenic amoeba N. fowleri.</title>
        <authorList>
            <person name="Liechti N."/>
            <person name="Schurch N."/>
            <person name="Bruggmann R."/>
            <person name="Wittwer M."/>
        </authorList>
    </citation>
    <scope>NUCLEOTIDE SEQUENCE [LARGE SCALE GENOMIC DNA]</scope>
    <source>
        <strain evidence="2 3">ATCC 30569</strain>
    </source>
</reference>
<dbReference type="Gene3D" id="3.30.1380.20">
    <property type="entry name" value="Trafficking protein particle complex subunit 3"/>
    <property type="match status" value="1"/>
</dbReference>
<evidence type="ECO:0000256" key="1">
    <source>
        <dbReference type="ARBA" id="ARBA00006218"/>
    </source>
</evidence>
<protein>
    <recommendedName>
        <fullName evidence="4">Trafficking protein particle complex subunit 6B</fullName>
    </recommendedName>
</protein>
<dbReference type="SUPFAM" id="SSF111126">
    <property type="entry name" value="Ligand-binding domain in the NO signalling and Golgi transport"/>
    <property type="match status" value="1"/>
</dbReference>
<dbReference type="CDD" id="cd14944">
    <property type="entry name" value="TRAPPC6A_Trs33"/>
    <property type="match status" value="1"/>
</dbReference>
<dbReference type="InterPro" id="IPR007194">
    <property type="entry name" value="TRAPP_component"/>
</dbReference>
<evidence type="ECO:0000313" key="3">
    <source>
        <dbReference type="Proteomes" id="UP000816034"/>
    </source>
</evidence>
<organism evidence="2 3">
    <name type="scientific">Naegleria lovaniensis</name>
    <name type="common">Amoeba</name>
    <dbReference type="NCBI Taxonomy" id="51637"/>
    <lineage>
        <taxon>Eukaryota</taxon>
        <taxon>Discoba</taxon>
        <taxon>Heterolobosea</taxon>
        <taxon>Tetramitia</taxon>
        <taxon>Eutetramitia</taxon>
        <taxon>Vahlkampfiidae</taxon>
        <taxon>Naegleria</taxon>
    </lineage>
</organism>
<dbReference type="Proteomes" id="UP000816034">
    <property type="component" value="Unassembled WGS sequence"/>
</dbReference>
<dbReference type="GO" id="GO:0005801">
    <property type="term" value="C:cis-Golgi network"/>
    <property type="evidence" value="ECO:0007669"/>
    <property type="project" value="TreeGrafter"/>
</dbReference>
<comment type="caution">
    <text evidence="2">The sequence shown here is derived from an EMBL/GenBank/DDBJ whole genome shotgun (WGS) entry which is preliminary data.</text>
</comment>
<dbReference type="GO" id="GO:0006888">
    <property type="term" value="P:endoplasmic reticulum to Golgi vesicle-mediated transport"/>
    <property type="evidence" value="ECO:0007669"/>
    <property type="project" value="TreeGrafter"/>
</dbReference>
<dbReference type="InterPro" id="IPR037992">
    <property type="entry name" value="TRAPPC6/Trs33"/>
</dbReference>
<proteinExistence type="inferred from homology"/>
<dbReference type="EMBL" id="PYSW02000015">
    <property type="protein sequence ID" value="KAG2386624.1"/>
    <property type="molecule type" value="Genomic_DNA"/>
</dbReference>
<dbReference type="Pfam" id="PF04051">
    <property type="entry name" value="TRAPP"/>
    <property type="match status" value="1"/>
</dbReference>
<dbReference type="RefSeq" id="XP_044550616.1">
    <property type="nucleotide sequence ID" value="XM_044691778.1"/>
</dbReference>
<sequence length="165" mass="18763">MSQKSSTKTAALSLFEFLHMEMVDYVMNDLGQNSKEKAYSVVERMGYNVGLRIAEKLTKDRTTRFADDLDIIKFICKEFWLEVFRKPIDNLKTNHRGTYVLNDNRFLFLTRFATSNSDETNNAAKDYVVCACGVVRGALTVLGIDAFVTAEINAVPVVLFKIQKK</sequence>
<evidence type="ECO:0008006" key="4">
    <source>
        <dbReference type="Google" id="ProtNLM"/>
    </source>
</evidence>
<evidence type="ECO:0000313" key="2">
    <source>
        <dbReference type="EMBL" id="KAG2386624.1"/>
    </source>
</evidence>
<comment type="similarity">
    <text evidence="1">Belongs to the TRAPP small subunits family. BET3 subfamily.</text>
</comment>
<dbReference type="AlphaFoldDB" id="A0AA88GUY0"/>
<gene>
    <name evidence="2" type="ORF">C9374_002368</name>
</gene>
<accession>A0AA88GUY0</accession>
<dbReference type="InterPro" id="IPR024096">
    <property type="entry name" value="NO_sig/Golgi_transp_ligand-bd"/>
</dbReference>
<dbReference type="GO" id="GO:0030008">
    <property type="term" value="C:TRAPP complex"/>
    <property type="evidence" value="ECO:0007669"/>
    <property type="project" value="TreeGrafter"/>
</dbReference>
<dbReference type="GeneID" id="68094824"/>